<protein>
    <submittedName>
        <fullName evidence="4">Glycosyltransferase</fullName>
    </submittedName>
</protein>
<dbReference type="CDD" id="cd03801">
    <property type="entry name" value="GT4_PimA-like"/>
    <property type="match status" value="1"/>
</dbReference>
<dbReference type="GO" id="GO:0016757">
    <property type="term" value="F:glycosyltransferase activity"/>
    <property type="evidence" value="ECO:0007669"/>
    <property type="project" value="InterPro"/>
</dbReference>
<evidence type="ECO:0000313" key="5">
    <source>
        <dbReference type="Proteomes" id="UP000448943"/>
    </source>
</evidence>
<reference evidence="4 5" key="1">
    <citation type="submission" date="2019-01" db="EMBL/GenBank/DDBJ databases">
        <title>Chengkuizengella sp. nov., isolated from deep-sea sediment of East Pacific Ocean.</title>
        <authorList>
            <person name="Yang J."/>
            <person name="Lai Q."/>
            <person name="Shao Z."/>
        </authorList>
    </citation>
    <scope>NUCLEOTIDE SEQUENCE [LARGE SCALE GENOMIC DNA]</scope>
    <source>
        <strain evidence="4 5">YPA3-1-1</strain>
    </source>
</reference>
<evidence type="ECO:0000313" key="4">
    <source>
        <dbReference type="EMBL" id="NBI29326.1"/>
    </source>
</evidence>
<dbReference type="EMBL" id="SIJB01000023">
    <property type="protein sequence ID" value="NBI29326.1"/>
    <property type="molecule type" value="Genomic_DNA"/>
</dbReference>
<keyword evidence="5" id="KW-1185">Reference proteome</keyword>
<dbReference type="InterPro" id="IPR028098">
    <property type="entry name" value="Glyco_trans_4-like_N"/>
</dbReference>
<proteinExistence type="predicted"/>
<dbReference type="Pfam" id="PF00534">
    <property type="entry name" value="Glycos_transf_1"/>
    <property type="match status" value="1"/>
</dbReference>
<gene>
    <name evidence="4" type="ORF">ERL59_10175</name>
</gene>
<dbReference type="AlphaFoldDB" id="A0A6N9Q3F7"/>
<evidence type="ECO:0000256" key="1">
    <source>
        <dbReference type="ARBA" id="ARBA00022679"/>
    </source>
</evidence>
<dbReference type="Proteomes" id="UP000448943">
    <property type="component" value="Unassembled WGS sequence"/>
</dbReference>
<organism evidence="4 5">
    <name type="scientific">Chengkuizengella marina</name>
    <dbReference type="NCBI Taxonomy" id="2507566"/>
    <lineage>
        <taxon>Bacteria</taxon>
        <taxon>Bacillati</taxon>
        <taxon>Bacillota</taxon>
        <taxon>Bacilli</taxon>
        <taxon>Bacillales</taxon>
        <taxon>Paenibacillaceae</taxon>
        <taxon>Chengkuizengella</taxon>
    </lineage>
</organism>
<dbReference type="SUPFAM" id="SSF53756">
    <property type="entry name" value="UDP-Glycosyltransferase/glycogen phosphorylase"/>
    <property type="match status" value="1"/>
</dbReference>
<evidence type="ECO:0000259" key="3">
    <source>
        <dbReference type="Pfam" id="PF13439"/>
    </source>
</evidence>
<feature type="domain" description="Glycosyl transferase family 1" evidence="2">
    <location>
        <begin position="176"/>
        <end position="289"/>
    </location>
</feature>
<dbReference type="OrthoDB" id="9795068at2"/>
<accession>A0A6N9Q3F7</accession>
<evidence type="ECO:0000259" key="2">
    <source>
        <dbReference type="Pfam" id="PF00534"/>
    </source>
</evidence>
<comment type="caution">
    <text evidence="4">The sequence shown here is derived from an EMBL/GenBank/DDBJ whole genome shotgun (WGS) entry which is preliminary data.</text>
</comment>
<dbReference type="Gene3D" id="3.40.50.2000">
    <property type="entry name" value="Glycogen Phosphorylase B"/>
    <property type="match status" value="2"/>
</dbReference>
<keyword evidence="1 4" id="KW-0808">Transferase</keyword>
<sequence length="352" mass="41146">MKIALLTPNKDSNGGVEVYNNYLTTIFNDVDIFYYDTNNVKTRFIDKKLRPFDEIKKSYHVGREFIKAHKKNKYDLVISNGMFGWYLYFKKVDAVLVNIYHGNYIGYLKANMNSNFKKTIAFFIKGFFERISGYNKHRITVSKFNQKQLDRYYGFNSSVIHVGVDMSKFKIIPTNEARRFFSFPQKCKLYLFVGRIDENKGINTVLRIASNNPDIKFIIVGSGSLNHKLNNVIHFTEISNKDMYKLYSAVNGVLIPSYFESASLVAIEALATGTPILMNKTGYSVEINEKFPEFISTIDDFEVNFKKFNSQVESKYLKEELREWAVKNFSILVFEKRWKRFVKETLEDKNVF</sequence>
<name>A0A6N9Q3F7_9BACL</name>
<dbReference type="GO" id="GO:0009103">
    <property type="term" value="P:lipopolysaccharide biosynthetic process"/>
    <property type="evidence" value="ECO:0007669"/>
    <property type="project" value="TreeGrafter"/>
</dbReference>
<dbReference type="PANTHER" id="PTHR46401">
    <property type="entry name" value="GLYCOSYLTRANSFERASE WBBK-RELATED"/>
    <property type="match status" value="1"/>
</dbReference>
<dbReference type="PANTHER" id="PTHR46401:SF2">
    <property type="entry name" value="GLYCOSYLTRANSFERASE WBBK-RELATED"/>
    <property type="match status" value="1"/>
</dbReference>
<dbReference type="RefSeq" id="WP_160646120.1">
    <property type="nucleotide sequence ID" value="NZ_SIJB01000023.1"/>
</dbReference>
<dbReference type="Pfam" id="PF13439">
    <property type="entry name" value="Glyco_transf_4"/>
    <property type="match status" value="1"/>
</dbReference>
<dbReference type="InterPro" id="IPR001296">
    <property type="entry name" value="Glyco_trans_1"/>
</dbReference>
<feature type="domain" description="Glycosyltransferase subfamily 4-like N-terminal" evidence="3">
    <location>
        <begin position="43"/>
        <end position="167"/>
    </location>
</feature>